<feature type="transmembrane region" description="Helical" evidence="6">
    <location>
        <begin position="169"/>
        <end position="191"/>
    </location>
</feature>
<evidence type="ECO:0000256" key="1">
    <source>
        <dbReference type="ARBA" id="ARBA00004196"/>
    </source>
</evidence>
<keyword evidence="6" id="KW-0472">Membrane</keyword>
<dbReference type="Pfam" id="PF04234">
    <property type="entry name" value="CopC"/>
    <property type="match status" value="1"/>
</dbReference>
<gene>
    <name evidence="9" type="ORF">OUY24_12725</name>
</gene>
<evidence type="ECO:0000256" key="4">
    <source>
        <dbReference type="ARBA" id="ARBA00023008"/>
    </source>
</evidence>
<keyword evidence="10" id="KW-1185">Reference proteome</keyword>
<dbReference type="InterPro" id="IPR014756">
    <property type="entry name" value="Ig_E-set"/>
</dbReference>
<dbReference type="InterPro" id="IPR007348">
    <property type="entry name" value="CopC_dom"/>
</dbReference>
<feature type="region of interest" description="Disordered" evidence="5">
    <location>
        <begin position="117"/>
        <end position="161"/>
    </location>
</feature>
<dbReference type="SUPFAM" id="SSF81296">
    <property type="entry name" value="E set domains"/>
    <property type="match status" value="1"/>
</dbReference>
<feature type="compositionally biased region" description="Low complexity" evidence="5">
    <location>
        <begin position="125"/>
        <end position="159"/>
    </location>
</feature>
<comment type="caution">
    <text evidence="9">The sequence shown here is derived from an EMBL/GenBank/DDBJ whole genome shotgun (WGS) entry which is preliminary data.</text>
</comment>
<dbReference type="InterPro" id="IPR014755">
    <property type="entry name" value="Cu-Rt/internalin_Ig-like"/>
</dbReference>
<feature type="chain" id="PRO_5045132271" evidence="7">
    <location>
        <begin position="28"/>
        <end position="197"/>
    </location>
</feature>
<feature type="domain" description="CopC" evidence="8">
    <location>
        <begin position="28"/>
        <end position="118"/>
    </location>
</feature>
<reference evidence="9 10" key="1">
    <citation type="submission" date="2022-11" db="EMBL/GenBank/DDBJ databases">
        <title>Nonomuraea corallina sp. nov., a new species of the genus Nonomuraea isolated from sea side sediment in Thai sea.</title>
        <authorList>
            <person name="Ngamcharungchit C."/>
            <person name="Matsumoto A."/>
            <person name="Suriyachadkun C."/>
            <person name="Panbangred W."/>
            <person name="Inahashi Y."/>
            <person name="Intra B."/>
        </authorList>
    </citation>
    <scope>NUCLEOTIDE SEQUENCE [LARGE SCALE GENOMIC DNA]</scope>
    <source>
        <strain evidence="9 10">DSM 43553</strain>
    </source>
</reference>
<keyword evidence="6" id="KW-1133">Transmembrane helix</keyword>
<evidence type="ECO:0000256" key="7">
    <source>
        <dbReference type="SAM" id="SignalP"/>
    </source>
</evidence>
<name>A0ABT4SW39_9ACTN</name>
<evidence type="ECO:0000313" key="9">
    <source>
        <dbReference type="EMBL" id="MDA0641484.1"/>
    </source>
</evidence>
<comment type="subcellular location">
    <subcellularLocation>
        <location evidence="1">Cell envelope</location>
    </subcellularLocation>
</comment>
<sequence>MKSSPLAALTAILATLLVLVTAGPALAHDALKSSDPAKDATVESVDEITLEFTGKIRMPFVSVRGPGDTQHQAGDPELDGVKVKQALKGELPDGDYTIAYRVVSSDGHPIEGEIPFTVKGASPSPAETPEGSTAPTAEATTAEPAPTATEPAEAQPAEEVSAESDAATFPVWLLIVVGALVGIGIGFLMSARKKKQP</sequence>
<dbReference type="PANTHER" id="PTHR34820">
    <property type="entry name" value="INNER MEMBRANE PROTEIN YEBZ"/>
    <property type="match status" value="1"/>
</dbReference>
<keyword evidence="6" id="KW-0812">Transmembrane</keyword>
<dbReference type="RefSeq" id="WP_148032901.1">
    <property type="nucleotide sequence ID" value="NZ_BAABFD010000008.1"/>
</dbReference>
<dbReference type="PANTHER" id="PTHR34820:SF4">
    <property type="entry name" value="INNER MEMBRANE PROTEIN YEBZ"/>
    <property type="match status" value="1"/>
</dbReference>
<accession>A0ABT4SW39</accession>
<keyword evidence="3 7" id="KW-0732">Signal</keyword>
<protein>
    <submittedName>
        <fullName evidence="9">Copper resistance protein CopC</fullName>
    </submittedName>
</protein>
<dbReference type="InterPro" id="IPR032694">
    <property type="entry name" value="CopC/D"/>
</dbReference>
<keyword evidence="4" id="KW-0186">Copper</keyword>
<keyword evidence="2" id="KW-0479">Metal-binding</keyword>
<evidence type="ECO:0000256" key="5">
    <source>
        <dbReference type="SAM" id="MobiDB-lite"/>
    </source>
</evidence>
<dbReference type="Proteomes" id="UP001212498">
    <property type="component" value="Unassembled WGS sequence"/>
</dbReference>
<dbReference type="EMBL" id="JAPNUD010000025">
    <property type="protein sequence ID" value="MDA0641484.1"/>
    <property type="molecule type" value="Genomic_DNA"/>
</dbReference>
<evidence type="ECO:0000259" key="8">
    <source>
        <dbReference type="Pfam" id="PF04234"/>
    </source>
</evidence>
<evidence type="ECO:0000256" key="6">
    <source>
        <dbReference type="SAM" id="Phobius"/>
    </source>
</evidence>
<proteinExistence type="predicted"/>
<feature type="signal peptide" evidence="7">
    <location>
        <begin position="1"/>
        <end position="27"/>
    </location>
</feature>
<evidence type="ECO:0000313" key="10">
    <source>
        <dbReference type="Proteomes" id="UP001212498"/>
    </source>
</evidence>
<evidence type="ECO:0000256" key="3">
    <source>
        <dbReference type="ARBA" id="ARBA00022729"/>
    </source>
</evidence>
<dbReference type="Gene3D" id="2.60.40.1220">
    <property type="match status" value="1"/>
</dbReference>
<organism evidence="9 10">
    <name type="scientific">Nonomuraea ferruginea</name>
    <dbReference type="NCBI Taxonomy" id="46174"/>
    <lineage>
        <taxon>Bacteria</taxon>
        <taxon>Bacillati</taxon>
        <taxon>Actinomycetota</taxon>
        <taxon>Actinomycetes</taxon>
        <taxon>Streptosporangiales</taxon>
        <taxon>Streptosporangiaceae</taxon>
        <taxon>Nonomuraea</taxon>
    </lineage>
</organism>
<evidence type="ECO:0000256" key="2">
    <source>
        <dbReference type="ARBA" id="ARBA00022723"/>
    </source>
</evidence>